<dbReference type="PANTHER" id="PTHR47963:SF9">
    <property type="entry name" value="CRISPR-ASSOCIATED ENDONUCLEASE_HELICASE CAS3"/>
    <property type="match status" value="1"/>
</dbReference>
<keyword evidence="6" id="KW-0378">Hydrolase</keyword>
<dbReference type="InterPro" id="IPR001650">
    <property type="entry name" value="Helicase_C-like"/>
</dbReference>
<evidence type="ECO:0000256" key="9">
    <source>
        <dbReference type="ARBA" id="ARBA00023118"/>
    </source>
</evidence>
<dbReference type="InterPro" id="IPR027417">
    <property type="entry name" value="P-loop_NTPase"/>
</dbReference>
<evidence type="ECO:0000256" key="6">
    <source>
        <dbReference type="ARBA" id="ARBA00022801"/>
    </source>
</evidence>
<evidence type="ECO:0000256" key="7">
    <source>
        <dbReference type="ARBA" id="ARBA00022806"/>
    </source>
</evidence>
<comment type="similarity">
    <text evidence="2">In the central section; belongs to the CRISPR-associated helicase Cas3 family.</text>
</comment>
<evidence type="ECO:0000256" key="10">
    <source>
        <dbReference type="SAM" id="MobiDB-lite"/>
    </source>
</evidence>
<evidence type="ECO:0000313" key="14">
    <source>
        <dbReference type="Proteomes" id="UP001154265"/>
    </source>
</evidence>
<proteinExistence type="inferred from homology"/>
<protein>
    <submittedName>
        <fullName evidence="13">CRISPR-associated helicase Cas3</fullName>
    </submittedName>
</protein>
<evidence type="ECO:0000256" key="3">
    <source>
        <dbReference type="ARBA" id="ARBA00022722"/>
    </source>
</evidence>
<dbReference type="Pfam" id="PF22590">
    <property type="entry name" value="Cas3-like_C_2"/>
    <property type="match status" value="1"/>
</dbReference>
<reference evidence="13" key="2">
    <citation type="submission" date="2022-01" db="EMBL/GenBank/DDBJ databases">
        <authorList>
            <person name="Zivanovic Y."/>
            <person name="Moreira D."/>
            <person name="Lopez-Garcia P."/>
        </authorList>
    </citation>
    <scope>NUCLEOTIDE SEQUENCE</scope>
    <source>
        <strain evidence="13">G9</strain>
    </source>
</reference>
<dbReference type="PROSITE" id="PS51194">
    <property type="entry name" value="HELICASE_CTER"/>
    <property type="match status" value="1"/>
</dbReference>
<dbReference type="SMART" id="SM00490">
    <property type="entry name" value="HELICc"/>
    <property type="match status" value="1"/>
</dbReference>
<dbReference type="NCBIfam" id="TIGR01587">
    <property type="entry name" value="cas3_core"/>
    <property type="match status" value="1"/>
</dbReference>
<dbReference type="Gene3D" id="1.10.3210.30">
    <property type="match status" value="1"/>
</dbReference>
<gene>
    <name evidence="13" type="primary">cas3</name>
    <name evidence="13" type="ORF">L3556_11595</name>
</gene>
<dbReference type="InterPro" id="IPR006483">
    <property type="entry name" value="CRISPR-assoc_Cas3_HD"/>
</dbReference>
<dbReference type="InterPro" id="IPR050547">
    <property type="entry name" value="DEAD_box_RNA_helicases"/>
</dbReference>
<dbReference type="CDD" id="cd09641">
    <property type="entry name" value="Cas3''_I"/>
    <property type="match status" value="1"/>
</dbReference>
<evidence type="ECO:0000256" key="8">
    <source>
        <dbReference type="ARBA" id="ARBA00022840"/>
    </source>
</evidence>
<dbReference type="EMBL" id="JAKKUT010000002">
    <property type="protein sequence ID" value="MDG2991568.1"/>
    <property type="molecule type" value="Genomic_DNA"/>
</dbReference>
<evidence type="ECO:0000259" key="11">
    <source>
        <dbReference type="PROSITE" id="PS51194"/>
    </source>
</evidence>
<feature type="domain" description="Helicase C-terminal" evidence="11">
    <location>
        <begin position="539"/>
        <end position="714"/>
    </location>
</feature>
<organism evidence="13 14">
    <name type="scientific">Candidatus Synechococcus calcipolaris G9</name>
    <dbReference type="NCBI Taxonomy" id="1497997"/>
    <lineage>
        <taxon>Bacteria</taxon>
        <taxon>Bacillati</taxon>
        <taxon>Cyanobacteriota</taxon>
        <taxon>Cyanophyceae</taxon>
        <taxon>Synechococcales</taxon>
        <taxon>Synechococcaceae</taxon>
        <taxon>Synechococcus</taxon>
    </lineage>
</organism>
<dbReference type="NCBIfam" id="TIGR01596">
    <property type="entry name" value="cas3_HD"/>
    <property type="match status" value="1"/>
</dbReference>
<keyword evidence="3" id="KW-0540">Nuclease</keyword>
<keyword evidence="5" id="KW-0547">Nucleotide-binding</keyword>
<dbReference type="Gene3D" id="3.40.50.300">
    <property type="entry name" value="P-loop containing nucleotide triphosphate hydrolases"/>
    <property type="match status" value="2"/>
</dbReference>
<keyword evidence="7" id="KW-0347">Helicase</keyword>
<dbReference type="InterPro" id="IPR041372">
    <property type="entry name" value="Cas3_C"/>
</dbReference>
<feature type="compositionally biased region" description="Basic and acidic residues" evidence="10">
    <location>
        <begin position="12"/>
        <end position="21"/>
    </location>
</feature>
<dbReference type="PROSITE" id="PS51643">
    <property type="entry name" value="HD_CAS3"/>
    <property type="match status" value="1"/>
</dbReference>
<dbReference type="InterPro" id="IPR054712">
    <property type="entry name" value="Cas3-like_dom"/>
</dbReference>
<evidence type="ECO:0000256" key="4">
    <source>
        <dbReference type="ARBA" id="ARBA00022723"/>
    </source>
</evidence>
<dbReference type="PANTHER" id="PTHR47963">
    <property type="entry name" value="DEAD-BOX ATP-DEPENDENT RNA HELICASE 47, MITOCHONDRIAL"/>
    <property type="match status" value="1"/>
</dbReference>
<feature type="domain" description="HD Cas3-type" evidence="12">
    <location>
        <begin position="19"/>
        <end position="216"/>
    </location>
</feature>
<evidence type="ECO:0000256" key="1">
    <source>
        <dbReference type="ARBA" id="ARBA00006847"/>
    </source>
</evidence>
<evidence type="ECO:0000313" key="13">
    <source>
        <dbReference type="EMBL" id="MDG2991568.1"/>
    </source>
</evidence>
<dbReference type="Pfam" id="PF18019">
    <property type="entry name" value="Cas3_HD"/>
    <property type="match status" value="1"/>
</dbReference>
<dbReference type="Proteomes" id="UP001154265">
    <property type="component" value="Unassembled WGS sequence"/>
</dbReference>
<dbReference type="InterPro" id="IPR038257">
    <property type="entry name" value="CRISPR-assoc_Cas3_HD_sf"/>
</dbReference>
<name>A0ABT6F174_9SYNE</name>
<keyword evidence="9" id="KW-0051">Antiviral defense</keyword>
<evidence type="ECO:0000256" key="5">
    <source>
        <dbReference type="ARBA" id="ARBA00022741"/>
    </source>
</evidence>
<comment type="caution">
    <text evidence="13">The sequence shown here is derived from an EMBL/GenBank/DDBJ whole genome shotgun (WGS) entry which is preliminary data.</text>
</comment>
<keyword evidence="8" id="KW-0067">ATP-binding</keyword>
<reference evidence="13" key="1">
    <citation type="journal article" date="2022" name="Genome Biol. Evol.">
        <title>A New Gene Family Diagnostic for Intracellular Biomineralization of Amorphous Ca Carbonates by Cyanobacteria.</title>
        <authorList>
            <person name="Benzerara K."/>
            <person name="Duprat E."/>
            <person name="Bitard-Feildel T."/>
            <person name="Caumes G."/>
            <person name="Cassier-Chauvat C."/>
            <person name="Chauvat F."/>
            <person name="Dezi M."/>
            <person name="Diop S.I."/>
            <person name="Gaschignard G."/>
            <person name="Gorgen S."/>
            <person name="Gugger M."/>
            <person name="Lopez-Garcia P."/>
            <person name="Millet M."/>
            <person name="Skouri-Panet F."/>
            <person name="Moreira D."/>
            <person name="Callebaut I."/>
        </authorList>
    </citation>
    <scope>NUCLEOTIDE SEQUENCE</scope>
    <source>
        <strain evidence="13">G9</strain>
    </source>
</reference>
<comment type="similarity">
    <text evidence="1">In the N-terminal section; belongs to the CRISPR-associated nuclease Cas3-HD family.</text>
</comment>
<dbReference type="Pfam" id="PF18395">
    <property type="entry name" value="Cas3_C"/>
    <property type="match status" value="1"/>
</dbReference>
<dbReference type="RefSeq" id="WP_277867431.1">
    <property type="nucleotide sequence ID" value="NZ_JAKKUT010000002.1"/>
</dbReference>
<accession>A0ABT6F174</accession>
<dbReference type="SUPFAM" id="SSF52540">
    <property type="entry name" value="P-loop containing nucleoside triphosphate hydrolases"/>
    <property type="match status" value="1"/>
</dbReference>
<dbReference type="InterPro" id="IPR006474">
    <property type="entry name" value="Helicase_Cas3_CRISPR-ass_core"/>
</dbReference>
<evidence type="ECO:0000256" key="2">
    <source>
        <dbReference type="ARBA" id="ARBA00009046"/>
    </source>
</evidence>
<keyword evidence="4" id="KW-0479">Metal-binding</keyword>
<sequence>MNQPRFWAKTGQGEKREDGQPKYHPVICHLADTAAVAMEIVRSHLSPIARQHLAKGLGLPNGESLIRFCGFMAGSHDLGKVSAAFQFQVSAVGQALVGQSLYDLWHGYPTTGQKTPHGTVTAATLPEFLTELGIQKCLAKKLAVVVGGHHGFFPGSADIQALFSDDVGRGTWLQFRRDIYEQLRDFVGITAKDLPSQCDNAAAMMLAGLTTVSDWIASNPDEKAGFPYANDEPFKSYQAGLAEKAKQALKAQGWCHLETGEPLSFAELFPEIKVPRELQKHAEAQAKTLNAPCLVMVEASMGEGKTEAALYLADHLQHQSAAGGFYIGLPTQATSNAMFQRVQAFLQKRYPNNVVNLTLSHGAAALKGEYQETVCRLEQVYDQEGRGVFASEWHTARKRTLLSPFGVGTLDQALMGVVRSRHQFVRLFGLAGRTIILDEIHAYDLYTSTLLERFLEWAAVLGSPVIALSATLPTTTRQQLLTAYATGCNQPVPPLPEAPYPRMTAFANGQAIAQFFAASDHVCRALEIAWVKDEDWMADLQQVLADAGGCVAVICSTVNRAQTIFQGLQDYFDNEELGLFHGRFLFKDRERIEQDCLRKFGKGETHRPRRFVLVATQVIEQSLDVDFDLMISDIAPIDLLLQRSGRLHRHSRDGRPAGLSTPKLWIVAPSITANGKAEFGVSKYIYERHILLRSWLALRHRQSIQLPEETDELIGAVYNPDLPIPKELEPIYAQDWQTSRDEELTPEEQEKIAKANAIKLPPPQGEVKPYDFTRKGEEDDESAIAAATRLGEPSVATIFLQRTDTGLVFPSDQEPIHLTTRPDLTLIKKLLAHSTRLSKKGLVPALLAQENPKTWTSALLRNCRCVEVNAQGVATVGDWRLTLDPLRGVLIEKDSENQRRLTT</sequence>
<keyword evidence="14" id="KW-1185">Reference proteome</keyword>
<feature type="region of interest" description="Disordered" evidence="10">
    <location>
        <begin position="1"/>
        <end position="21"/>
    </location>
</feature>
<evidence type="ECO:0000259" key="12">
    <source>
        <dbReference type="PROSITE" id="PS51643"/>
    </source>
</evidence>